<dbReference type="AlphaFoldDB" id="T0BN02"/>
<reference evidence="5" key="1">
    <citation type="journal article" date="2022" name="G3 (Bethesda)">
        <title>Unveiling the complete genome sequence of Alicyclobacillus acidoterrestris DSM 3922T, a taint-producing strain.</title>
        <authorList>
            <person name="Leonardo I.C."/>
            <person name="Barreto Crespo M.T."/>
            <person name="Gaspar F.B."/>
        </authorList>
    </citation>
    <scope>NUCLEOTIDE SEQUENCE [LARGE SCALE GENOMIC DNA]</scope>
    <source>
        <strain evidence="5">DSM 3922</strain>
    </source>
</reference>
<proteinExistence type="predicted"/>
<dbReference type="RefSeq" id="WP_021298362.1">
    <property type="nucleotide sequence ID" value="NZ_AURB01000186.1"/>
</dbReference>
<evidence type="ECO:0000313" key="4">
    <source>
        <dbReference type="EMBL" id="UNO48697.1"/>
    </source>
</evidence>
<dbReference type="SUPFAM" id="SSF58104">
    <property type="entry name" value="Methyl-accepting chemotaxis protein (MCP) signaling domain"/>
    <property type="match status" value="1"/>
</dbReference>
<keyword evidence="5" id="KW-1185">Reference proteome</keyword>
<dbReference type="SMART" id="SM00283">
    <property type="entry name" value="MA"/>
    <property type="match status" value="1"/>
</dbReference>
<accession>T0BN02</accession>
<keyword evidence="1" id="KW-0807">Transducer</keyword>
<feature type="compositionally biased region" description="Polar residues" evidence="2">
    <location>
        <begin position="1"/>
        <end position="10"/>
    </location>
</feature>
<dbReference type="GO" id="GO:0007165">
    <property type="term" value="P:signal transduction"/>
    <property type="evidence" value="ECO:0007669"/>
    <property type="project" value="UniProtKB-KW"/>
</dbReference>
<name>T0BN02_ALIAG</name>
<dbReference type="PROSITE" id="PS50111">
    <property type="entry name" value="CHEMOTAXIS_TRANSDUC_2"/>
    <property type="match status" value="1"/>
</dbReference>
<dbReference type="OrthoDB" id="2372035at2"/>
<feature type="region of interest" description="Disordered" evidence="2">
    <location>
        <begin position="1"/>
        <end position="33"/>
    </location>
</feature>
<keyword evidence="3" id="KW-1133">Transmembrane helix</keyword>
<sequence length="460" mass="49585">METTLKSLQSKAAPPAGGRKPEGPGKPPTAAPGGREMHVPFLRQLRGEVTCYWLGASAGAILADLILWRMAARMHATWLEASLIGVILLIVVLALLVQWRFRVLFRPIRILYHEVMQLQRGDLGDHAVQVAGRTDLVLVVRALQDAKRSIRDILVQLKQVSNDLADSSSSLRTGASETSLASKQNASVVMDMAGAVETQHQLTQKTQAAMAQTLATVRQIQEMSLDTSKLSQVMLSKAQSGKDEMAGTTRRMGDIEREVQELSQRAKELAHWASQVMSTSQAIRSIAEQTNLLALNAAIEAARAGDAGRGFAVVAGQVRKLAEQASDDSERIHGVVVEMEQHAKASVSSIESVAANVSEGARAVTATEQSFLSIVEDIHDLEQRVQNVHAAAEGISEQAGTVDEFMQSLVAISSSQSEAIETVAASSEEQLSMMEEVSRSASTMSQMAGDLQVAAARFQW</sequence>
<keyword evidence="3" id="KW-0472">Membrane</keyword>
<dbReference type="GO" id="GO:0016020">
    <property type="term" value="C:membrane"/>
    <property type="evidence" value="ECO:0007669"/>
    <property type="project" value="InterPro"/>
</dbReference>
<dbReference type="InterPro" id="IPR004089">
    <property type="entry name" value="MCPsignal_dom"/>
</dbReference>
<accession>A0A9E7CZJ1</accession>
<protein>
    <submittedName>
        <fullName evidence="4">Methyl-accepting chemotaxis protein</fullName>
    </submittedName>
</protein>
<evidence type="ECO:0000256" key="3">
    <source>
        <dbReference type="SAM" id="Phobius"/>
    </source>
</evidence>
<evidence type="ECO:0000256" key="2">
    <source>
        <dbReference type="SAM" id="MobiDB-lite"/>
    </source>
</evidence>
<dbReference type="STRING" id="1356854.N007_01855"/>
<dbReference type="Gene3D" id="1.10.287.950">
    <property type="entry name" value="Methyl-accepting chemotaxis protein"/>
    <property type="match status" value="1"/>
</dbReference>
<dbReference type="Proteomes" id="UP000829401">
    <property type="component" value="Chromosome"/>
</dbReference>
<organism evidence="4 5">
    <name type="scientific">Alicyclobacillus acidoterrestris (strain ATCC 49025 / DSM 3922 / CIP 106132 / NCIMB 13137 / GD3B)</name>
    <dbReference type="NCBI Taxonomy" id="1356854"/>
    <lineage>
        <taxon>Bacteria</taxon>
        <taxon>Bacillati</taxon>
        <taxon>Bacillota</taxon>
        <taxon>Bacilli</taxon>
        <taxon>Bacillales</taxon>
        <taxon>Alicyclobacillaceae</taxon>
        <taxon>Alicyclobacillus</taxon>
    </lineage>
</organism>
<feature type="transmembrane region" description="Helical" evidence="3">
    <location>
        <begin position="77"/>
        <end position="99"/>
    </location>
</feature>
<dbReference type="PANTHER" id="PTHR32089">
    <property type="entry name" value="METHYL-ACCEPTING CHEMOTAXIS PROTEIN MCPB"/>
    <property type="match status" value="1"/>
</dbReference>
<keyword evidence="3" id="KW-0812">Transmembrane</keyword>
<evidence type="ECO:0000313" key="5">
    <source>
        <dbReference type="Proteomes" id="UP000829401"/>
    </source>
</evidence>
<gene>
    <name evidence="4" type="ORF">K1I37_18900</name>
</gene>
<dbReference type="Pfam" id="PF00015">
    <property type="entry name" value="MCPsignal"/>
    <property type="match status" value="1"/>
</dbReference>
<dbReference type="EMBL" id="CP080467">
    <property type="protein sequence ID" value="UNO48697.1"/>
    <property type="molecule type" value="Genomic_DNA"/>
</dbReference>
<evidence type="ECO:0000256" key="1">
    <source>
        <dbReference type="ARBA" id="ARBA00023224"/>
    </source>
</evidence>
<dbReference type="PANTHER" id="PTHR32089:SF112">
    <property type="entry name" value="LYSOZYME-LIKE PROTEIN-RELATED"/>
    <property type="match status" value="1"/>
</dbReference>
<dbReference type="KEGG" id="aaco:K1I37_18900"/>
<dbReference type="eggNOG" id="COG0840">
    <property type="taxonomic scope" value="Bacteria"/>
</dbReference>